<dbReference type="EMBL" id="BSBO01000057">
    <property type="protein sequence ID" value="GLG06252.1"/>
    <property type="molecule type" value="Genomic_DNA"/>
</dbReference>
<dbReference type="EMBL" id="BSCH01000002">
    <property type="protein sequence ID" value="GLG88856.1"/>
    <property type="molecule type" value="Genomic_DNA"/>
</dbReference>
<reference evidence="2" key="4">
    <citation type="submission" date="2022-11" db="EMBL/GenBank/DDBJ databases">
        <title>Draft genome sequence of Sellimonas catena strain 18CBH55.</title>
        <authorList>
            <person name="Atsushi H."/>
            <person name="Moriya O."/>
            <person name="Mitsuo S."/>
        </authorList>
    </citation>
    <scope>NUCLEOTIDE SEQUENCE</scope>
    <source>
        <strain evidence="2">18CBH55</strain>
    </source>
</reference>
<accession>A0A9W6C9G5</accession>
<sequence length="67" mass="7913">MKENITQKFLETAIMLSRMYGVAETLEPLPNIPQEKLTPMICDWTKEFLQSNSDMTDFLYKKIQKLK</sequence>
<organism evidence="1 3">
    <name type="scientific">Sellimonas catena</name>
    <dbReference type="NCBI Taxonomy" id="2994035"/>
    <lineage>
        <taxon>Bacteria</taxon>
        <taxon>Bacillati</taxon>
        <taxon>Bacillota</taxon>
        <taxon>Clostridia</taxon>
        <taxon>Lachnospirales</taxon>
        <taxon>Lachnospiraceae</taxon>
        <taxon>Sellimonas</taxon>
    </lineage>
</organism>
<evidence type="ECO:0000313" key="2">
    <source>
        <dbReference type="EMBL" id="GLG88856.1"/>
    </source>
</evidence>
<keyword evidence="3" id="KW-1185">Reference proteome</keyword>
<dbReference type="AlphaFoldDB" id="A0A9W6C9G5"/>
<evidence type="ECO:0000313" key="3">
    <source>
        <dbReference type="Proteomes" id="UP001145145"/>
    </source>
</evidence>
<gene>
    <name evidence="1" type="ORF">Selli1_34260</name>
    <name evidence="2" type="ORF">Selli2_02820</name>
</gene>
<dbReference type="Proteomes" id="UP001145145">
    <property type="component" value="Unassembled WGS sequence"/>
</dbReference>
<reference evidence="1" key="2">
    <citation type="submission" date="2022-11" db="EMBL/GenBank/DDBJ databases">
        <title>Draft genome sequence of Sellimonas catena strain 12EGH17.</title>
        <authorList>
            <person name="Atsushi H."/>
            <person name="Moriya O."/>
            <person name="Mitsuo S."/>
        </authorList>
    </citation>
    <scope>NUCLEOTIDE SEQUENCE</scope>
    <source>
        <strain evidence="1">12EGH17</strain>
    </source>
</reference>
<proteinExistence type="predicted"/>
<protein>
    <submittedName>
        <fullName evidence="1">Uncharacterized protein</fullName>
    </submittedName>
</protein>
<comment type="caution">
    <text evidence="1">The sequence shown here is derived from an EMBL/GenBank/DDBJ whole genome shotgun (WGS) entry which is preliminary data.</text>
</comment>
<reference evidence="2" key="3">
    <citation type="submission" date="2022-11" db="EMBL/GenBank/DDBJ databases">
        <title>Draft genome sequence of Sellimonas catena strain 18CBH55.</title>
        <authorList>
            <person name="Hisatomi A."/>
            <person name="Ohkuma M."/>
            <person name="Sakamoto M."/>
        </authorList>
    </citation>
    <scope>NUCLEOTIDE SEQUENCE</scope>
    <source>
        <strain evidence="2">18CBH55</strain>
    </source>
</reference>
<evidence type="ECO:0000313" key="1">
    <source>
        <dbReference type="EMBL" id="GLG06252.1"/>
    </source>
</evidence>
<reference evidence="1 3" key="5">
    <citation type="journal article" date="2023" name="Int. J. Syst. Evol. Microbiol.">
        <title>Sellimonas catena sp. nov., isolated from human faeces.</title>
        <authorList>
            <person name="Hisatomi A."/>
            <person name="Ohkuma M."/>
            <person name="Sakamoto M."/>
        </authorList>
    </citation>
    <scope>NUCLEOTIDE SEQUENCE [LARGE SCALE GENOMIC DNA]</scope>
    <source>
        <strain evidence="1 3">12EGH17</strain>
        <strain evidence="2">18CBH55</strain>
    </source>
</reference>
<reference evidence="1" key="1">
    <citation type="submission" date="2022-11" db="EMBL/GenBank/DDBJ databases">
        <title>Draft genome sequence of Sellimonas catena strain 12EGH17.</title>
        <authorList>
            <person name="Hisatomi A."/>
            <person name="Ohkuma M."/>
            <person name="Sakamoto M."/>
        </authorList>
    </citation>
    <scope>NUCLEOTIDE SEQUENCE</scope>
    <source>
        <strain evidence="1">12EGH17</strain>
    </source>
</reference>
<dbReference type="Proteomes" id="UP001145094">
    <property type="component" value="Unassembled WGS sequence"/>
</dbReference>
<name>A0A9W6C9G5_9FIRM</name>
<dbReference type="RefSeq" id="WP_281844290.1">
    <property type="nucleotide sequence ID" value="NZ_BSBO01000057.1"/>
</dbReference>